<dbReference type="NCBIfam" id="NF037970">
    <property type="entry name" value="vanZ_1"/>
    <property type="match status" value="1"/>
</dbReference>
<dbReference type="PANTHER" id="PTHR28008">
    <property type="entry name" value="DOMAIN PROTEIN, PUTATIVE (AFU_ORTHOLOGUE AFUA_3G10980)-RELATED"/>
    <property type="match status" value="1"/>
</dbReference>
<keyword evidence="3" id="KW-0732">Signal</keyword>
<keyword evidence="2" id="KW-0472">Membrane</keyword>
<evidence type="ECO:0000256" key="2">
    <source>
        <dbReference type="SAM" id="Phobius"/>
    </source>
</evidence>
<evidence type="ECO:0000256" key="3">
    <source>
        <dbReference type="SAM" id="SignalP"/>
    </source>
</evidence>
<feature type="region of interest" description="Disordered" evidence="1">
    <location>
        <begin position="133"/>
        <end position="162"/>
    </location>
</feature>
<feature type="compositionally biased region" description="Basic and acidic residues" evidence="1">
    <location>
        <begin position="138"/>
        <end position="147"/>
    </location>
</feature>
<dbReference type="OrthoDB" id="63581at2759"/>
<dbReference type="EMBL" id="VXIS01000383">
    <property type="protein sequence ID" value="KAA8893958.1"/>
    <property type="molecule type" value="Genomic_DNA"/>
</dbReference>
<evidence type="ECO:0008006" key="6">
    <source>
        <dbReference type="Google" id="ProtNLM"/>
    </source>
</evidence>
<feature type="transmembrane region" description="Helical" evidence="2">
    <location>
        <begin position="58"/>
        <end position="77"/>
    </location>
</feature>
<keyword evidence="5" id="KW-1185">Reference proteome</keyword>
<protein>
    <recommendedName>
        <fullName evidence="6">VanZ-like domain-containing protein</fullName>
    </recommendedName>
</protein>
<dbReference type="AlphaFoldDB" id="A0A5J5EGQ4"/>
<accession>A0A5J5EGQ4</accession>
<evidence type="ECO:0000313" key="4">
    <source>
        <dbReference type="EMBL" id="KAA8893958.1"/>
    </source>
</evidence>
<proteinExistence type="predicted"/>
<feature type="chain" id="PRO_5023819393" description="VanZ-like domain-containing protein" evidence="3">
    <location>
        <begin position="23"/>
        <end position="162"/>
    </location>
</feature>
<comment type="caution">
    <text evidence="4">The sequence shown here is derived from an EMBL/GenBank/DDBJ whole genome shotgun (WGS) entry which is preliminary data.</text>
</comment>
<feature type="signal peptide" evidence="3">
    <location>
        <begin position="1"/>
        <end position="22"/>
    </location>
</feature>
<sequence>MRIRTPFAIAFLALCLLAAYLGFSNFHPPVNDKFLHFITFLILTVCFYWVVDTSRRRVVNFTLGVCTLTGGVGSEFVQSVVSSREFDPLDIVSNLIGSALGLLLCAWYHRRMLERRRLAKSYQSISTAEDVEFDQEAEELHDIEAGHPPDPVVEEEDRRNKD</sequence>
<feature type="transmembrane region" description="Helical" evidence="2">
    <location>
        <begin position="89"/>
        <end position="108"/>
    </location>
</feature>
<name>A0A5J5EGQ4_9PEZI</name>
<gene>
    <name evidence="4" type="ORF">FN846DRAFT_459709</name>
</gene>
<dbReference type="PANTHER" id="PTHR28008:SF1">
    <property type="entry name" value="DOMAIN PROTEIN, PUTATIVE (AFU_ORTHOLOGUE AFUA_3G10980)-RELATED"/>
    <property type="match status" value="1"/>
</dbReference>
<reference evidence="4 5" key="1">
    <citation type="submission" date="2019-09" db="EMBL/GenBank/DDBJ databases">
        <title>Draft genome of the ectomycorrhizal ascomycete Sphaerosporella brunnea.</title>
        <authorList>
            <consortium name="DOE Joint Genome Institute"/>
            <person name="Benucci G.M."/>
            <person name="Marozzi G."/>
            <person name="Antonielli L."/>
            <person name="Sanchez S."/>
            <person name="Marco P."/>
            <person name="Wang X."/>
            <person name="Falini L.B."/>
            <person name="Barry K."/>
            <person name="Haridas S."/>
            <person name="Lipzen A."/>
            <person name="Labutti K."/>
            <person name="Grigoriev I.V."/>
            <person name="Murat C."/>
            <person name="Martin F."/>
            <person name="Albertini E."/>
            <person name="Donnini D."/>
            <person name="Bonito G."/>
        </authorList>
    </citation>
    <scope>NUCLEOTIDE SEQUENCE [LARGE SCALE GENOMIC DNA]</scope>
    <source>
        <strain evidence="4 5">Sb_GMNB300</strain>
    </source>
</reference>
<evidence type="ECO:0000313" key="5">
    <source>
        <dbReference type="Proteomes" id="UP000326924"/>
    </source>
</evidence>
<dbReference type="Proteomes" id="UP000326924">
    <property type="component" value="Unassembled WGS sequence"/>
</dbReference>
<keyword evidence="2" id="KW-1133">Transmembrane helix</keyword>
<organism evidence="4 5">
    <name type="scientific">Sphaerosporella brunnea</name>
    <dbReference type="NCBI Taxonomy" id="1250544"/>
    <lineage>
        <taxon>Eukaryota</taxon>
        <taxon>Fungi</taxon>
        <taxon>Dikarya</taxon>
        <taxon>Ascomycota</taxon>
        <taxon>Pezizomycotina</taxon>
        <taxon>Pezizomycetes</taxon>
        <taxon>Pezizales</taxon>
        <taxon>Pyronemataceae</taxon>
        <taxon>Sphaerosporella</taxon>
    </lineage>
</organism>
<keyword evidence="2" id="KW-0812">Transmembrane</keyword>
<feature type="transmembrane region" description="Helical" evidence="2">
    <location>
        <begin position="34"/>
        <end position="51"/>
    </location>
</feature>
<evidence type="ECO:0000256" key="1">
    <source>
        <dbReference type="SAM" id="MobiDB-lite"/>
    </source>
</evidence>
<dbReference type="InParanoid" id="A0A5J5EGQ4"/>